<dbReference type="PANTHER" id="PTHR11802:SF190">
    <property type="entry name" value="PHEROMONE-PROCESSING CARBOXYPEPTIDASE KEX1"/>
    <property type="match status" value="1"/>
</dbReference>
<evidence type="ECO:0000256" key="5">
    <source>
        <dbReference type="ARBA" id="ARBA00022670"/>
    </source>
</evidence>
<comment type="caution">
    <text evidence="22">The sequence shown here is derived from an EMBL/GenBank/DDBJ whole genome shotgun (WGS) entry which is preliminary data.</text>
</comment>
<evidence type="ECO:0000256" key="3">
    <source>
        <dbReference type="ARBA" id="ARBA00009431"/>
    </source>
</evidence>
<dbReference type="GO" id="GO:0006508">
    <property type="term" value="P:proteolysis"/>
    <property type="evidence" value="ECO:0007669"/>
    <property type="project" value="UniProtKB-KW"/>
</dbReference>
<dbReference type="PRINTS" id="PR00724">
    <property type="entry name" value="CRBOXYPTASEC"/>
</dbReference>
<gene>
    <name evidence="23" type="ORF">RCL2_000996200</name>
    <name evidence="22" type="ORF">RclHR1_01910019</name>
</gene>
<evidence type="ECO:0000256" key="18">
    <source>
        <dbReference type="ARBA" id="ARBA00042717"/>
    </source>
</evidence>
<feature type="transmembrane region" description="Helical" evidence="20">
    <location>
        <begin position="492"/>
        <end position="512"/>
    </location>
</feature>
<accession>A0A2Z6QQJ2</accession>
<sequence length="580" mass="66117">MKCKLKSLALAIGLAIFTVIKASEAANAADYFVRTLPGLPDSLYLKSHAGHILIDEKSESNIFFWLMHNLHIADNAKLIIWLNGGPGCSSMDGVFLETGPFRVNKDQTLRPFYGSWNEYANVLYVDQPVGTGFSFTNQNSYVNNLTQVPQQFLLFLDKFFEIFPEYSQDDIYLAGESFAGTYIPYIADGILKRNGGLPDNRKYNLRGLVIGNGWIDPITQYRSYYDFAIANNLLNGDYKKLAESQLTKCYESLKKKITIKNEECEQILGIILQNSRKRVGKVDTCINQYDIRDHSDSYPSCGLNWPYELETVYDYLHRPDVIKDLHATKKKELWVECSSIVGQGFDGDHSPPSITLFPEILKQIKILLFSGDQDIICNYMGTEAMINNLEWNGNKGFQNNTKLLWYVNNTLAGHIVAERNLTYVKIFNASHMVPYDVPLVSMDMVYRFMGLDHHIVNKFPSKIESEELDDSNNDSDPEHVDNDEILNNYYDAGTTTLIIVIIGVLGLVAFIFRGKIMEKIRRNTKQGMRVNTEETNEMENFVIETQLSDDLDHFGDSDGEGDDAQKLNNHQEKYHDEEKS</sequence>
<dbReference type="STRING" id="94130.A0A2Z6QQJ2"/>
<evidence type="ECO:0000256" key="13">
    <source>
        <dbReference type="ARBA" id="ARBA00023180"/>
    </source>
</evidence>
<evidence type="ECO:0000256" key="10">
    <source>
        <dbReference type="ARBA" id="ARBA00022989"/>
    </source>
</evidence>
<keyword evidence="24" id="KW-1185">Reference proteome</keyword>
<dbReference type="OrthoDB" id="443318at2759"/>
<keyword evidence="7" id="KW-0053">Apoptosis</keyword>
<keyword evidence="8 21" id="KW-0732">Signal</keyword>
<feature type="compositionally biased region" description="Basic and acidic residues" evidence="19">
    <location>
        <begin position="563"/>
        <end position="580"/>
    </location>
</feature>
<dbReference type="FunFam" id="3.40.50.1820:FF:000121">
    <property type="entry name" value="Carboxypeptidase D"/>
    <property type="match status" value="1"/>
</dbReference>
<keyword evidence="6 20" id="KW-0812">Transmembrane</keyword>
<dbReference type="GO" id="GO:0006915">
    <property type="term" value="P:apoptotic process"/>
    <property type="evidence" value="ECO:0007669"/>
    <property type="project" value="UniProtKB-KW"/>
</dbReference>
<evidence type="ECO:0000313" key="22">
    <source>
        <dbReference type="EMBL" id="GBB91735.1"/>
    </source>
</evidence>
<dbReference type="PANTHER" id="PTHR11802">
    <property type="entry name" value="SERINE PROTEASE FAMILY S10 SERINE CARBOXYPEPTIDASE"/>
    <property type="match status" value="1"/>
</dbReference>
<dbReference type="Proteomes" id="UP000247702">
    <property type="component" value="Unassembled WGS sequence"/>
</dbReference>
<evidence type="ECO:0000256" key="16">
    <source>
        <dbReference type="ARBA" id="ARBA00040403"/>
    </source>
</evidence>
<evidence type="ECO:0000256" key="11">
    <source>
        <dbReference type="ARBA" id="ARBA00023034"/>
    </source>
</evidence>
<dbReference type="EC" id="3.4.16.6" evidence="15"/>
<evidence type="ECO:0000256" key="21">
    <source>
        <dbReference type="SAM" id="SignalP"/>
    </source>
</evidence>
<feature type="chain" id="PRO_5044073129" description="Pheromone-processing carboxypeptidase KEX1" evidence="21">
    <location>
        <begin position="23"/>
        <end position="580"/>
    </location>
</feature>
<dbReference type="InterPro" id="IPR033124">
    <property type="entry name" value="Ser_caboxypep_his_AS"/>
</dbReference>
<reference evidence="23" key="2">
    <citation type="submission" date="2019-10" db="EMBL/GenBank/DDBJ databases">
        <title>Conservation and host-specific expression of non-tandemly repeated heterogenous ribosome RNA gene in arbuscular mycorrhizal fungi.</title>
        <authorList>
            <person name="Maeda T."/>
            <person name="Kobayashi Y."/>
            <person name="Nakagawa T."/>
            <person name="Ezawa T."/>
            <person name="Yamaguchi K."/>
            <person name="Bino T."/>
            <person name="Nishimoto Y."/>
            <person name="Shigenobu S."/>
            <person name="Kawaguchi M."/>
        </authorList>
    </citation>
    <scope>NUCLEOTIDE SEQUENCE</scope>
    <source>
        <strain evidence="23">HR1</strain>
    </source>
</reference>
<keyword evidence="4 23" id="KW-0121">Carboxypeptidase</keyword>
<dbReference type="Proteomes" id="UP000615446">
    <property type="component" value="Unassembled WGS sequence"/>
</dbReference>
<evidence type="ECO:0000256" key="14">
    <source>
        <dbReference type="ARBA" id="ARBA00037042"/>
    </source>
</evidence>
<keyword evidence="5" id="KW-0645">Protease</keyword>
<dbReference type="Gene3D" id="3.40.50.1820">
    <property type="entry name" value="alpha/beta hydrolase"/>
    <property type="match status" value="1"/>
</dbReference>
<keyword evidence="12 20" id="KW-0472">Membrane</keyword>
<evidence type="ECO:0000256" key="8">
    <source>
        <dbReference type="ARBA" id="ARBA00022729"/>
    </source>
</evidence>
<dbReference type="PROSITE" id="PS00560">
    <property type="entry name" value="CARBOXYPEPT_SER_HIS"/>
    <property type="match status" value="1"/>
</dbReference>
<feature type="region of interest" description="Disordered" evidence="19">
    <location>
        <begin position="552"/>
        <end position="580"/>
    </location>
</feature>
<dbReference type="Pfam" id="PF00450">
    <property type="entry name" value="Peptidase_S10"/>
    <property type="match status" value="1"/>
</dbReference>
<evidence type="ECO:0000256" key="12">
    <source>
        <dbReference type="ARBA" id="ARBA00023136"/>
    </source>
</evidence>
<feature type="signal peptide" evidence="21">
    <location>
        <begin position="1"/>
        <end position="22"/>
    </location>
</feature>
<evidence type="ECO:0000256" key="4">
    <source>
        <dbReference type="ARBA" id="ARBA00022645"/>
    </source>
</evidence>
<evidence type="ECO:0000256" key="6">
    <source>
        <dbReference type="ARBA" id="ARBA00022692"/>
    </source>
</evidence>
<comment type="subcellular location">
    <subcellularLocation>
        <location evidence="2">Golgi apparatus</location>
        <location evidence="2">trans-Golgi network membrane</location>
        <topology evidence="2">Single-pass type I membrane protein</topology>
    </subcellularLocation>
</comment>
<evidence type="ECO:0000256" key="1">
    <source>
        <dbReference type="ARBA" id="ARBA00001003"/>
    </source>
</evidence>
<evidence type="ECO:0000313" key="24">
    <source>
        <dbReference type="Proteomes" id="UP000247702"/>
    </source>
</evidence>
<organism evidence="22 24">
    <name type="scientific">Rhizophagus clarus</name>
    <dbReference type="NCBI Taxonomy" id="94130"/>
    <lineage>
        <taxon>Eukaryota</taxon>
        <taxon>Fungi</taxon>
        <taxon>Fungi incertae sedis</taxon>
        <taxon>Mucoromycota</taxon>
        <taxon>Glomeromycotina</taxon>
        <taxon>Glomeromycetes</taxon>
        <taxon>Glomerales</taxon>
        <taxon>Glomeraceae</taxon>
        <taxon>Rhizophagus</taxon>
    </lineage>
</organism>
<comment type="similarity">
    <text evidence="3">Belongs to the peptidase S10 family.</text>
</comment>
<reference evidence="22 24" key="1">
    <citation type="submission" date="2017-11" db="EMBL/GenBank/DDBJ databases">
        <title>The genome of Rhizophagus clarus HR1 reveals common genetic basis of auxotrophy among arbuscular mycorrhizal fungi.</title>
        <authorList>
            <person name="Kobayashi Y."/>
        </authorList>
    </citation>
    <scope>NUCLEOTIDE SEQUENCE [LARGE SCALE GENOMIC DNA]</scope>
    <source>
        <strain evidence="22 24">HR1</strain>
    </source>
</reference>
<evidence type="ECO:0000256" key="20">
    <source>
        <dbReference type="SAM" id="Phobius"/>
    </source>
</evidence>
<evidence type="ECO:0000256" key="9">
    <source>
        <dbReference type="ARBA" id="ARBA00022801"/>
    </source>
</evidence>
<dbReference type="GO" id="GO:0005802">
    <property type="term" value="C:trans-Golgi network"/>
    <property type="evidence" value="ECO:0007669"/>
    <property type="project" value="TreeGrafter"/>
</dbReference>
<comment type="function">
    <text evidence="14">Protease with a carboxypeptidase B-like function involved in the C-terminal processing of the lysine and arginine residues from protein precursors. Promotes cell fusion and is involved in the programmed cell death.</text>
</comment>
<dbReference type="AlphaFoldDB" id="A0A2Z6QQJ2"/>
<dbReference type="GO" id="GO:0004185">
    <property type="term" value="F:serine-type carboxypeptidase activity"/>
    <property type="evidence" value="ECO:0007669"/>
    <property type="project" value="UniProtKB-EC"/>
</dbReference>
<keyword evidence="11" id="KW-0333">Golgi apparatus</keyword>
<comment type="catalytic activity">
    <reaction evidence="1">
        <text>Preferential release of a C-terminal arginine or lysine residue.</text>
        <dbReference type="EC" id="3.4.16.6"/>
    </reaction>
</comment>
<keyword evidence="13" id="KW-0325">Glycoprotein</keyword>
<evidence type="ECO:0000313" key="23">
    <source>
        <dbReference type="EMBL" id="GES82777.1"/>
    </source>
</evidence>
<keyword evidence="9" id="KW-0378">Hydrolase</keyword>
<proteinExistence type="inferred from homology"/>
<dbReference type="InterPro" id="IPR001563">
    <property type="entry name" value="Peptidase_S10"/>
</dbReference>
<evidence type="ECO:0000256" key="15">
    <source>
        <dbReference type="ARBA" id="ARBA00038895"/>
    </source>
</evidence>
<protein>
    <recommendedName>
        <fullName evidence="17">Pheromone-processing carboxypeptidase KEX1</fullName>
        <ecNumber evidence="15">3.4.16.6</ecNumber>
    </recommendedName>
    <alternativeName>
        <fullName evidence="18">Carboxypeptidase D</fullName>
    </alternativeName>
    <alternativeName>
        <fullName evidence="16">Pheromone-processing carboxypeptidase kex1</fullName>
    </alternativeName>
</protein>
<dbReference type="EMBL" id="BLAL01000062">
    <property type="protein sequence ID" value="GES82777.1"/>
    <property type="molecule type" value="Genomic_DNA"/>
</dbReference>
<evidence type="ECO:0000256" key="7">
    <source>
        <dbReference type="ARBA" id="ARBA00022703"/>
    </source>
</evidence>
<evidence type="ECO:0000256" key="19">
    <source>
        <dbReference type="SAM" id="MobiDB-lite"/>
    </source>
</evidence>
<dbReference type="EMBL" id="BEXD01001013">
    <property type="protein sequence ID" value="GBB91735.1"/>
    <property type="molecule type" value="Genomic_DNA"/>
</dbReference>
<evidence type="ECO:0000256" key="17">
    <source>
        <dbReference type="ARBA" id="ARBA00040628"/>
    </source>
</evidence>
<keyword evidence="10 20" id="KW-1133">Transmembrane helix</keyword>
<name>A0A2Z6QQJ2_9GLOM</name>
<evidence type="ECO:0000256" key="2">
    <source>
        <dbReference type="ARBA" id="ARBA00004393"/>
    </source>
</evidence>
<dbReference type="SUPFAM" id="SSF53474">
    <property type="entry name" value="alpha/beta-Hydrolases"/>
    <property type="match status" value="1"/>
</dbReference>
<dbReference type="InterPro" id="IPR029058">
    <property type="entry name" value="AB_hydrolase_fold"/>
</dbReference>